<comment type="caution">
    <text evidence="9">The sequence shown here is derived from an EMBL/GenBank/DDBJ whole genome shotgun (WGS) entry which is preliminary data.</text>
</comment>
<dbReference type="PROSITE" id="PS52029">
    <property type="entry name" value="LD_TPASE"/>
    <property type="match status" value="1"/>
</dbReference>
<comment type="pathway">
    <text evidence="1 6">Cell wall biogenesis; peptidoglycan biosynthesis.</text>
</comment>
<accession>A0A9D1NZD3</accession>
<evidence type="ECO:0000259" key="8">
    <source>
        <dbReference type="PROSITE" id="PS52029"/>
    </source>
</evidence>
<gene>
    <name evidence="9" type="ORF">IAC80_04800</name>
</gene>
<keyword evidence="7" id="KW-0732">Signal</keyword>
<dbReference type="InterPro" id="IPR008964">
    <property type="entry name" value="Invasin/intimin_cell_adhesion"/>
</dbReference>
<dbReference type="Pfam" id="PF02368">
    <property type="entry name" value="Big_2"/>
    <property type="match status" value="2"/>
</dbReference>
<dbReference type="InterPro" id="IPR038063">
    <property type="entry name" value="Transpep_catalytic_dom"/>
</dbReference>
<keyword evidence="2" id="KW-0808">Transferase</keyword>
<dbReference type="SMART" id="SM00635">
    <property type="entry name" value="BID_2"/>
    <property type="match status" value="2"/>
</dbReference>
<dbReference type="SUPFAM" id="SSF141523">
    <property type="entry name" value="L,D-transpeptidase catalytic domain-like"/>
    <property type="match status" value="1"/>
</dbReference>
<dbReference type="SUPFAM" id="SSF49373">
    <property type="entry name" value="Invasin/intimin cell-adhesion fragments"/>
    <property type="match status" value="2"/>
</dbReference>
<proteinExistence type="predicted"/>
<dbReference type="PANTHER" id="PTHR38589:SF1">
    <property type="entry name" value="BLR0621 PROTEIN"/>
    <property type="match status" value="1"/>
</dbReference>
<dbReference type="GO" id="GO:0016740">
    <property type="term" value="F:transferase activity"/>
    <property type="evidence" value="ECO:0007669"/>
    <property type="project" value="UniProtKB-KW"/>
</dbReference>
<dbReference type="EMBL" id="DVOS01000042">
    <property type="protein sequence ID" value="HIV23241.1"/>
    <property type="molecule type" value="Genomic_DNA"/>
</dbReference>
<reference evidence="9" key="1">
    <citation type="submission" date="2020-10" db="EMBL/GenBank/DDBJ databases">
        <authorList>
            <person name="Gilroy R."/>
        </authorList>
    </citation>
    <scope>NUCLEOTIDE SEQUENCE</scope>
    <source>
        <strain evidence="9">ChiBcec6-7307</strain>
    </source>
</reference>
<dbReference type="InterPro" id="IPR003343">
    <property type="entry name" value="Big_2"/>
</dbReference>
<feature type="active site" description="Nucleophile" evidence="6">
    <location>
        <position position="352"/>
    </location>
</feature>
<dbReference type="GO" id="GO:0009252">
    <property type="term" value="P:peptidoglycan biosynthetic process"/>
    <property type="evidence" value="ECO:0007669"/>
    <property type="project" value="UniProtKB-KW"/>
</dbReference>
<evidence type="ECO:0000256" key="2">
    <source>
        <dbReference type="ARBA" id="ARBA00022679"/>
    </source>
</evidence>
<evidence type="ECO:0000256" key="5">
    <source>
        <dbReference type="ARBA" id="ARBA00023316"/>
    </source>
</evidence>
<evidence type="ECO:0000313" key="9">
    <source>
        <dbReference type="EMBL" id="HIV23241.1"/>
    </source>
</evidence>
<evidence type="ECO:0000256" key="7">
    <source>
        <dbReference type="SAM" id="SignalP"/>
    </source>
</evidence>
<keyword evidence="4 6" id="KW-0573">Peptidoglycan synthesis</keyword>
<keyword evidence="3 6" id="KW-0133">Cell shape</keyword>
<dbReference type="Pfam" id="PF03734">
    <property type="entry name" value="YkuD"/>
    <property type="match status" value="1"/>
</dbReference>
<sequence length="378" mass="41259">MNHKKTARKTGFKKKLPVFMLLLLLTAVLWAGQTPAKDTKALSLNKSKITLIRGNTYKLKASGGPAGKKIKWKSTNPSVAKVNGSGKITARNSGTAVITVSRGKKKDTCRVKVIAASLNTKKVTLSPYDTCSLKVKNTSQKVTWSSSNPGVASVNKNGKVTAQKAGKATITAKIGQSTLKCAVTVKADRWSRLLTKYQKQESVRQLVFVKYTGGSRAQVLLYQKKNGSWKRLLSCTGYVGYNGIGKKKEGDGKTPTGTFNLTASFGIKSNPGAKTDYVKVNSSLYWCGDSRYYNQLVDIRKHPHSCSGEHLIDYVPHYNYGMFTDYNKNNVYGKGSAIFLHCTGSNPYTAGCIAVSQKNMLKIIRAAQPGAKICIYKK</sequence>
<keyword evidence="5 6" id="KW-0961">Cell wall biogenesis/degradation</keyword>
<feature type="signal peptide" evidence="7">
    <location>
        <begin position="1"/>
        <end position="31"/>
    </location>
</feature>
<dbReference type="Proteomes" id="UP000886889">
    <property type="component" value="Unassembled WGS sequence"/>
</dbReference>
<feature type="chain" id="PRO_5038513428" evidence="7">
    <location>
        <begin position="32"/>
        <end position="378"/>
    </location>
</feature>
<dbReference type="GO" id="GO:0008360">
    <property type="term" value="P:regulation of cell shape"/>
    <property type="evidence" value="ECO:0007669"/>
    <property type="project" value="UniProtKB-UniRule"/>
</dbReference>
<dbReference type="AlphaFoldDB" id="A0A9D1NZD3"/>
<dbReference type="CDD" id="cd16913">
    <property type="entry name" value="YkuD_like"/>
    <property type="match status" value="1"/>
</dbReference>
<evidence type="ECO:0000256" key="4">
    <source>
        <dbReference type="ARBA" id="ARBA00022984"/>
    </source>
</evidence>
<feature type="domain" description="L,D-TPase catalytic" evidence="8">
    <location>
        <begin position="208"/>
        <end position="376"/>
    </location>
</feature>
<dbReference type="PANTHER" id="PTHR38589">
    <property type="entry name" value="BLR0621 PROTEIN"/>
    <property type="match status" value="1"/>
</dbReference>
<evidence type="ECO:0000256" key="6">
    <source>
        <dbReference type="PROSITE-ProRule" id="PRU01373"/>
    </source>
</evidence>
<protein>
    <submittedName>
        <fullName evidence="9">Ig-like domain-containing protein</fullName>
    </submittedName>
</protein>
<feature type="active site" description="Proton donor/acceptor" evidence="6">
    <location>
        <position position="341"/>
    </location>
</feature>
<reference evidence="9" key="2">
    <citation type="journal article" date="2021" name="PeerJ">
        <title>Extensive microbial diversity within the chicken gut microbiome revealed by metagenomics and culture.</title>
        <authorList>
            <person name="Gilroy R."/>
            <person name="Ravi A."/>
            <person name="Getino M."/>
            <person name="Pursley I."/>
            <person name="Horton D.L."/>
            <person name="Alikhan N.F."/>
            <person name="Baker D."/>
            <person name="Gharbi K."/>
            <person name="Hall N."/>
            <person name="Watson M."/>
            <person name="Adriaenssens E.M."/>
            <person name="Foster-Nyarko E."/>
            <person name="Jarju S."/>
            <person name="Secka A."/>
            <person name="Antonio M."/>
            <person name="Oren A."/>
            <person name="Chaudhuri R.R."/>
            <person name="La Ragione R."/>
            <person name="Hildebrand F."/>
            <person name="Pallen M.J."/>
        </authorList>
    </citation>
    <scope>NUCLEOTIDE SEQUENCE</scope>
    <source>
        <strain evidence="9">ChiBcec6-7307</strain>
    </source>
</reference>
<dbReference type="Gene3D" id="2.60.40.1080">
    <property type="match status" value="2"/>
</dbReference>
<evidence type="ECO:0000313" key="10">
    <source>
        <dbReference type="Proteomes" id="UP000886889"/>
    </source>
</evidence>
<name>A0A9D1NZD3_9FIRM</name>
<evidence type="ECO:0000256" key="1">
    <source>
        <dbReference type="ARBA" id="ARBA00004752"/>
    </source>
</evidence>
<evidence type="ECO:0000256" key="3">
    <source>
        <dbReference type="ARBA" id="ARBA00022960"/>
    </source>
</evidence>
<dbReference type="GO" id="GO:0071555">
    <property type="term" value="P:cell wall organization"/>
    <property type="evidence" value="ECO:0007669"/>
    <property type="project" value="UniProtKB-UniRule"/>
</dbReference>
<dbReference type="InterPro" id="IPR005490">
    <property type="entry name" value="LD_TPept_cat_dom"/>
</dbReference>
<organism evidence="9 10">
    <name type="scientific">Candidatus Merdiplasma excrementigallinarum</name>
    <dbReference type="NCBI Taxonomy" id="2840864"/>
    <lineage>
        <taxon>Bacteria</taxon>
        <taxon>Bacillati</taxon>
        <taxon>Bacillota</taxon>
        <taxon>Clostridia</taxon>
        <taxon>Lachnospirales</taxon>
        <taxon>Lachnospiraceae</taxon>
        <taxon>Lachnospiraceae incertae sedis</taxon>
        <taxon>Candidatus Merdiplasma</taxon>
    </lineage>
</organism>